<evidence type="ECO:0000313" key="1">
    <source>
        <dbReference type="EMBL" id="RRT60333.1"/>
    </source>
</evidence>
<evidence type="ECO:0000313" key="2">
    <source>
        <dbReference type="Proteomes" id="UP000287651"/>
    </source>
</evidence>
<protein>
    <submittedName>
        <fullName evidence="1">Uncharacterized protein</fullName>
    </submittedName>
</protein>
<gene>
    <name evidence="1" type="ORF">B296_00039950</name>
</gene>
<organism evidence="1 2">
    <name type="scientific">Ensete ventricosum</name>
    <name type="common">Abyssinian banana</name>
    <name type="synonym">Musa ensete</name>
    <dbReference type="NCBI Taxonomy" id="4639"/>
    <lineage>
        <taxon>Eukaryota</taxon>
        <taxon>Viridiplantae</taxon>
        <taxon>Streptophyta</taxon>
        <taxon>Embryophyta</taxon>
        <taxon>Tracheophyta</taxon>
        <taxon>Spermatophyta</taxon>
        <taxon>Magnoliopsida</taxon>
        <taxon>Liliopsida</taxon>
        <taxon>Zingiberales</taxon>
        <taxon>Musaceae</taxon>
        <taxon>Ensete</taxon>
    </lineage>
</organism>
<comment type="caution">
    <text evidence="1">The sequence shown here is derived from an EMBL/GenBank/DDBJ whole genome shotgun (WGS) entry which is preliminary data.</text>
</comment>
<name>A0A426Z8S8_ENSVE</name>
<sequence>MASTSSTFLHASLCSPQTLSSPSFPFLFSLSLPQSQSQSQSRTLLFRRSLPSTSPSLSPSSSSSLRSLRVSTVPVEQAPAPEFDFGEEIARLDALRSRLLAAKSLAERLNVLDANSRVRNFFGPSAHPVLDRLEASEVFLLKCLVAAGQEHVLGAEMDWGSQLNQAERSALRTAFYALADMIEKWSLDVNEIGGNGRSERDFGDIKIDQLKMLLNTLEEVEEFYDCIGGIIG</sequence>
<accession>A0A426Z8S8</accession>
<proteinExistence type="predicted"/>
<dbReference type="AlphaFoldDB" id="A0A426Z8S8"/>
<dbReference type="Proteomes" id="UP000287651">
    <property type="component" value="Unassembled WGS sequence"/>
</dbReference>
<reference evidence="1 2" key="1">
    <citation type="journal article" date="2014" name="Agronomy (Basel)">
        <title>A Draft Genome Sequence for Ensete ventricosum, the Drought-Tolerant Tree Against Hunger.</title>
        <authorList>
            <person name="Harrison J."/>
            <person name="Moore K.A."/>
            <person name="Paszkiewicz K."/>
            <person name="Jones T."/>
            <person name="Grant M."/>
            <person name="Ambacheew D."/>
            <person name="Muzemil S."/>
            <person name="Studholme D.J."/>
        </authorList>
    </citation>
    <scope>NUCLEOTIDE SEQUENCE [LARGE SCALE GENOMIC DNA]</scope>
</reference>
<dbReference type="EMBL" id="AMZH03007839">
    <property type="protein sequence ID" value="RRT60333.1"/>
    <property type="molecule type" value="Genomic_DNA"/>
</dbReference>